<dbReference type="Proteomes" id="UP000241118">
    <property type="component" value="Unassembled WGS sequence"/>
</dbReference>
<accession>A0A2P8IH89</accession>
<comment type="caution">
    <text evidence="1">The sequence shown here is derived from an EMBL/GenBank/DDBJ whole genome shotgun (WGS) entry which is preliminary data.</text>
</comment>
<organism evidence="1 2">
    <name type="scientific">Saccharothrix carnea</name>
    <dbReference type="NCBI Taxonomy" id="1280637"/>
    <lineage>
        <taxon>Bacteria</taxon>
        <taxon>Bacillati</taxon>
        <taxon>Actinomycetota</taxon>
        <taxon>Actinomycetes</taxon>
        <taxon>Pseudonocardiales</taxon>
        <taxon>Pseudonocardiaceae</taxon>
        <taxon>Saccharothrix</taxon>
    </lineage>
</organism>
<dbReference type="Pfam" id="PF04978">
    <property type="entry name" value="MST"/>
    <property type="match status" value="1"/>
</dbReference>
<gene>
    <name evidence="1" type="ORF">B0I31_10151</name>
</gene>
<evidence type="ECO:0000313" key="2">
    <source>
        <dbReference type="Proteomes" id="UP000241118"/>
    </source>
</evidence>
<protein>
    <submittedName>
        <fullName evidence="1">Uncharacterized protein DUF664</fullName>
    </submittedName>
</protein>
<dbReference type="EMBL" id="PYAX01000001">
    <property type="protein sequence ID" value="PSL57840.1"/>
    <property type="molecule type" value="Genomic_DNA"/>
</dbReference>
<dbReference type="InterPro" id="IPR007061">
    <property type="entry name" value="MST-like"/>
</dbReference>
<keyword evidence="2" id="KW-1185">Reference proteome</keyword>
<dbReference type="AlphaFoldDB" id="A0A2P8IH89"/>
<dbReference type="OrthoDB" id="4548523at2"/>
<reference evidence="1 2" key="1">
    <citation type="submission" date="2018-03" db="EMBL/GenBank/DDBJ databases">
        <title>Genomic Encyclopedia of Type Strains, Phase III (KMG-III): the genomes of soil and plant-associated and newly described type strains.</title>
        <authorList>
            <person name="Whitman W."/>
        </authorList>
    </citation>
    <scope>NUCLEOTIDE SEQUENCE [LARGE SCALE GENOMIC DNA]</scope>
    <source>
        <strain evidence="1 2">CGMCC 4.7097</strain>
    </source>
</reference>
<dbReference type="Gene3D" id="1.20.120.450">
    <property type="entry name" value="dinb family like domain"/>
    <property type="match status" value="1"/>
</dbReference>
<dbReference type="InterPro" id="IPR034660">
    <property type="entry name" value="DinB/YfiT-like"/>
</dbReference>
<proteinExistence type="predicted"/>
<name>A0A2P8IH89_SACCR</name>
<dbReference type="RefSeq" id="WP_106613933.1">
    <property type="nucleotide sequence ID" value="NZ_PYAX01000001.1"/>
</dbReference>
<sequence length="169" mass="18774">MSSNQRVWPAADAHDELRLMTEFLTFLRLTAVSKVEGLSWEDASATPIPTSPVVSALGVLRHLTAVERWWLSIEAGGVELPSLWGEDADASWRLHEGDTVESVIAEYRAEWERSADALRGLGPDDLTRGDHDGKGRTVRWVLAHLVQETGRHVGHLDFLRELADGEKGE</sequence>
<evidence type="ECO:0000313" key="1">
    <source>
        <dbReference type="EMBL" id="PSL57840.1"/>
    </source>
</evidence>
<dbReference type="SUPFAM" id="SSF109854">
    <property type="entry name" value="DinB/YfiT-like putative metalloenzymes"/>
    <property type="match status" value="1"/>
</dbReference>